<keyword evidence="1" id="KW-0732">Signal</keyword>
<sequence length="333" mass="37533">MKKRLFIFCLFILTFNSYSQIFKNSNGEGVFFTEKAKQLSVETEFSKKTSSASLQLNSPLKSIKYYKLNSKDSIFTVQTSYSILTQLDLVNTQSITKGLENPEVSFKLGIIKTIDSLNTSEFVKPAISWGASTKITYNNKKVLYDTINKVKSTKYPYSFSLDLNAEIYPKRVNFLAIGIVAGYKNTNNYDDLDSFQDLPLDYSDNNISSIKDSEDGKIGDFKTLNNYYIGVSTPFFPFKFKNSSNLFGKVVERVAIVPYYRNTFGDSNISNWGASFSFVDIGLRNESFSALFNSGFSLGLDWVRKKGKTTSNVFIGGKFSIDGIIKDLTKLPE</sequence>
<protein>
    <recommendedName>
        <fullName evidence="4">MetA-pathway of phenol degradation</fullName>
    </recommendedName>
</protein>
<name>A0AAE9SFU0_9FLAO</name>
<accession>A0AAE9SFU0</accession>
<dbReference type="RefSeq" id="WP_253679825.1">
    <property type="nucleotide sequence ID" value="NZ_CP050861.1"/>
</dbReference>
<evidence type="ECO:0008006" key="4">
    <source>
        <dbReference type="Google" id="ProtNLM"/>
    </source>
</evidence>
<feature type="signal peptide" evidence="1">
    <location>
        <begin position="1"/>
        <end position="19"/>
    </location>
</feature>
<feature type="chain" id="PRO_5042232749" description="MetA-pathway of phenol degradation" evidence="1">
    <location>
        <begin position="20"/>
        <end position="333"/>
    </location>
</feature>
<reference evidence="2" key="1">
    <citation type="submission" date="2020-04" db="EMBL/GenBank/DDBJ databases">
        <title>Tenacibaculum mesophilum bac2.</title>
        <authorList>
            <person name="Li M."/>
        </authorList>
    </citation>
    <scope>NUCLEOTIDE SEQUENCE</scope>
    <source>
        <strain evidence="2">Bac2</strain>
    </source>
</reference>
<dbReference type="AlphaFoldDB" id="A0AAE9SFU0"/>
<evidence type="ECO:0000313" key="3">
    <source>
        <dbReference type="Proteomes" id="UP001056837"/>
    </source>
</evidence>
<dbReference type="Proteomes" id="UP001056837">
    <property type="component" value="Chromosome"/>
</dbReference>
<dbReference type="EMBL" id="CP050861">
    <property type="protein sequence ID" value="UTD16560.1"/>
    <property type="molecule type" value="Genomic_DNA"/>
</dbReference>
<organism evidence="2 3">
    <name type="scientific">Tenacibaculum mesophilum</name>
    <dbReference type="NCBI Taxonomy" id="104268"/>
    <lineage>
        <taxon>Bacteria</taxon>
        <taxon>Pseudomonadati</taxon>
        <taxon>Bacteroidota</taxon>
        <taxon>Flavobacteriia</taxon>
        <taxon>Flavobacteriales</taxon>
        <taxon>Flavobacteriaceae</taxon>
        <taxon>Tenacibaculum</taxon>
    </lineage>
</organism>
<proteinExistence type="predicted"/>
<evidence type="ECO:0000256" key="1">
    <source>
        <dbReference type="SAM" id="SignalP"/>
    </source>
</evidence>
<evidence type="ECO:0000313" key="2">
    <source>
        <dbReference type="EMBL" id="UTD16560.1"/>
    </source>
</evidence>
<gene>
    <name evidence="2" type="ORF">HER15_14215</name>
</gene>